<evidence type="ECO:0000256" key="3">
    <source>
        <dbReference type="ARBA" id="ARBA00022829"/>
    </source>
</evidence>
<organism evidence="5 6">
    <name type="scientific">Spiroplasma corruscae</name>
    <dbReference type="NCBI Taxonomy" id="216934"/>
    <lineage>
        <taxon>Bacteria</taxon>
        <taxon>Bacillati</taxon>
        <taxon>Mycoplasmatota</taxon>
        <taxon>Mollicutes</taxon>
        <taxon>Entomoplasmatales</taxon>
        <taxon>Spiroplasmataceae</taxon>
        <taxon>Spiroplasma</taxon>
    </lineage>
</organism>
<evidence type="ECO:0000256" key="2">
    <source>
        <dbReference type="ARBA" id="ARBA00022618"/>
    </source>
</evidence>
<dbReference type="OrthoDB" id="9806226at2"/>
<evidence type="ECO:0000313" key="6">
    <source>
        <dbReference type="Proteomes" id="UP000203229"/>
    </source>
</evidence>
<dbReference type="PIRSF" id="PIRSF019345">
    <property type="entry name" value="ScpB"/>
    <property type="match status" value="1"/>
</dbReference>
<evidence type="ECO:0000256" key="4">
    <source>
        <dbReference type="ARBA" id="ARBA00023306"/>
    </source>
</evidence>
<gene>
    <name evidence="5" type="primary">scpB</name>
    <name evidence="5" type="ORF">SCORR_v1c08130</name>
</gene>
<dbReference type="PANTHER" id="PTHR34298:SF2">
    <property type="entry name" value="SEGREGATION AND CONDENSATION PROTEIN B"/>
    <property type="match status" value="1"/>
</dbReference>
<dbReference type="InterPro" id="IPR036388">
    <property type="entry name" value="WH-like_DNA-bd_sf"/>
</dbReference>
<accession>A0A222EPV8</accession>
<keyword evidence="4" id="KW-0131">Cell cycle</keyword>
<dbReference type="AlphaFoldDB" id="A0A222EPV8"/>
<dbReference type="PANTHER" id="PTHR34298">
    <property type="entry name" value="SEGREGATION AND CONDENSATION PROTEIN B"/>
    <property type="match status" value="1"/>
</dbReference>
<dbReference type="InterPro" id="IPR036390">
    <property type="entry name" value="WH_DNA-bd_sf"/>
</dbReference>
<dbReference type="EMBL" id="CP022535">
    <property type="protein sequence ID" value="ASP28585.1"/>
    <property type="molecule type" value="Genomic_DNA"/>
</dbReference>
<keyword evidence="1" id="KW-0963">Cytoplasm</keyword>
<proteinExistence type="predicted"/>
<dbReference type="Proteomes" id="UP000203229">
    <property type="component" value="Chromosome"/>
</dbReference>
<sequence length="189" mass="21720">MDKSKQVSLIEGLLFINGDEGISLDDISEFLDITNNVSENLIKHLIEKYKKDEESGLEIQKFAKDKFRMTTKKVNSDYYLKLANLKTEAKLSSASIEVLSIIAYKGPTTKAEVENIRGVNCDHIFYKLRLRNLICEAGKSNDVGKPMMYKVTTEFLKYFSLNSLEELPKLRDNNNSEKEIFNRGYNDTR</sequence>
<dbReference type="NCBIfam" id="TIGR00281">
    <property type="entry name" value="SMC-Scp complex subunit ScpB"/>
    <property type="match status" value="1"/>
</dbReference>
<evidence type="ECO:0000313" key="5">
    <source>
        <dbReference type="EMBL" id="ASP28585.1"/>
    </source>
</evidence>
<evidence type="ECO:0000256" key="1">
    <source>
        <dbReference type="ARBA" id="ARBA00022490"/>
    </source>
</evidence>
<keyword evidence="6" id="KW-1185">Reference proteome</keyword>
<keyword evidence="2" id="KW-0132">Cell division</keyword>
<dbReference type="InterPro" id="IPR005234">
    <property type="entry name" value="ScpB_csome_segregation"/>
</dbReference>
<dbReference type="Gene3D" id="1.10.10.10">
    <property type="entry name" value="Winged helix-like DNA-binding domain superfamily/Winged helix DNA-binding domain"/>
    <property type="match status" value="2"/>
</dbReference>
<dbReference type="KEGG" id="scou:SCORR_v1c08130"/>
<dbReference type="SUPFAM" id="SSF46785">
    <property type="entry name" value="Winged helix' DNA-binding domain"/>
    <property type="match status" value="2"/>
</dbReference>
<reference evidence="5 6" key="1">
    <citation type="submission" date="2017-07" db="EMBL/GenBank/DDBJ databases">
        <title>Complete genome sequence of Spiroplasma corruscae EC-1 (DSM 19793).</title>
        <authorList>
            <person name="Tsai Y.-M."/>
            <person name="Lo W.-S."/>
            <person name="Kuo C.-H."/>
        </authorList>
    </citation>
    <scope>NUCLEOTIDE SEQUENCE [LARGE SCALE GENOMIC DNA]</scope>
    <source>
        <strain evidence="5 6">EC-1</strain>
    </source>
</reference>
<keyword evidence="3" id="KW-0159">Chromosome partition</keyword>
<name>A0A222EPV8_9MOLU</name>
<dbReference type="RefSeq" id="WP_094049460.1">
    <property type="nucleotide sequence ID" value="NZ_CP022535.1"/>
</dbReference>
<dbReference type="GO" id="GO:0051301">
    <property type="term" value="P:cell division"/>
    <property type="evidence" value="ECO:0007669"/>
    <property type="project" value="UniProtKB-KW"/>
</dbReference>
<dbReference type="GO" id="GO:0051304">
    <property type="term" value="P:chromosome separation"/>
    <property type="evidence" value="ECO:0007669"/>
    <property type="project" value="InterPro"/>
</dbReference>
<protein>
    <submittedName>
        <fullName evidence="5">Chromosome condensation and segregation factor B</fullName>
    </submittedName>
</protein>
<dbReference type="Pfam" id="PF04079">
    <property type="entry name" value="SMC_ScpB"/>
    <property type="match status" value="1"/>
</dbReference>